<protein>
    <submittedName>
        <fullName evidence="1">Uncharacterized protein</fullName>
    </submittedName>
</protein>
<keyword evidence="2" id="KW-1185">Reference proteome</keyword>
<sequence length="58" mass="6611">MSDERPWAWVVWTGLMSAFDNDEEQAAALLERCIDRKIDFMKPADEALAIILGERVDA</sequence>
<gene>
    <name evidence="1" type="ORF">KIKIMORA_01670</name>
</gene>
<reference evidence="1 2" key="1">
    <citation type="submission" date="2022-05" db="EMBL/GenBank/DDBJ databases">
        <authorList>
            <person name="Friedrich I."/>
            <person name="Poehlein A."/>
            <person name="Schneider D."/>
            <person name="Hertel R."/>
            <person name="Daniel R."/>
        </authorList>
    </citation>
    <scope>NUCLEOTIDE SEQUENCE [LARGE SCALE GENOMIC DNA]</scope>
</reference>
<evidence type="ECO:0000313" key="1">
    <source>
        <dbReference type="EMBL" id="USN15313.1"/>
    </source>
</evidence>
<accession>A0A9E7MS04</accession>
<evidence type="ECO:0000313" key="2">
    <source>
        <dbReference type="Proteomes" id="UP001056576"/>
    </source>
</evidence>
<dbReference type="Proteomes" id="UP001056576">
    <property type="component" value="Segment"/>
</dbReference>
<dbReference type="EMBL" id="ON529857">
    <property type="protein sequence ID" value="USN15313.1"/>
    <property type="molecule type" value="Genomic_DNA"/>
</dbReference>
<organism evidence="1 2">
    <name type="scientific">Brevundimonas phage vB_BpoS-Kikimora</name>
    <dbReference type="NCBI Taxonomy" id="2948601"/>
    <lineage>
        <taxon>Viruses</taxon>
        <taxon>Duplodnaviria</taxon>
        <taxon>Heunggongvirae</taxon>
        <taxon>Uroviricota</taxon>
        <taxon>Caudoviricetes</taxon>
        <taxon>Jeanschmidtviridae</taxon>
        <taxon>Kikimoravirus</taxon>
        <taxon>Kikimoravirus kikimora</taxon>
    </lineage>
</organism>
<name>A0A9E7MS04_9CAUD</name>
<proteinExistence type="predicted"/>